<dbReference type="Proteomes" id="UP000233399">
    <property type="component" value="Unassembled WGS sequence"/>
</dbReference>
<dbReference type="AlphaFoldDB" id="A0A2N1IL54"/>
<accession>A0A2N1IL54</accession>
<gene>
    <name evidence="1" type="ORF">CXB65_23975</name>
</gene>
<reference evidence="1 2" key="1">
    <citation type="submission" date="2017-12" db="EMBL/GenBank/DDBJ databases">
        <title>Isolation and characterization of an aerobic denitrifying Pseudomonas monteilii CY06 from aquaculture ponds.</title>
        <authorList>
            <person name="Ma Q."/>
            <person name="Cai Y."/>
            <person name="He Z."/>
        </authorList>
    </citation>
    <scope>NUCLEOTIDE SEQUENCE [LARGE SCALE GENOMIC DNA]</scope>
    <source>
        <strain evidence="1 2">CY06</strain>
    </source>
</reference>
<name>A0A2N1IL54_9PSED</name>
<proteinExistence type="predicted"/>
<dbReference type="EMBL" id="PJCG01000072">
    <property type="protein sequence ID" value="PKI18981.1"/>
    <property type="molecule type" value="Genomic_DNA"/>
</dbReference>
<evidence type="ECO:0000313" key="1">
    <source>
        <dbReference type="EMBL" id="PKI18981.1"/>
    </source>
</evidence>
<sequence>MLDAVDRLSAGGAENLDRLGVFAAWEIERRPRGASRATLAPTFVSGQYSLWQAHATAVLVRRYIAPCIKAIARKSHRKIGPK</sequence>
<evidence type="ECO:0000313" key="2">
    <source>
        <dbReference type="Proteomes" id="UP000233399"/>
    </source>
</evidence>
<organism evidence="1 2">
    <name type="scientific">Pseudomonas monteilii</name>
    <dbReference type="NCBI Taxonomy" id="76759"/>
    <lineage>
        <taxon>Bacteria</taxon>
        <taxon>Pseudomonadati</taxon>
        <taxon>Pseudomonadota</taxon>
        <taxon>Gammaproteobacteria</taxon>
        <taxon>Pseudomonadales</taxon>
        <taxon>Pseudomonadaceae</taxon>
        <taxon>Pseudomonas</taxon>
    </lineage>
</organism>
<comment type="caution">
    <text evidence="1">The sequence shown here is derived from an EMBL/GenBank/DDBJ whole genome shotgun (WGS) entry which is preliminary data.</text>
</comment>
<protein>
    <submittedName>
        <fullName evidence="1">Uncharacterized protein</fullName>
    </submittedName>
</protein>